<dbReference type="EMBL" id="JNBS01001162">
    <property type="protein sequence ID" value="OQS02283.1"/>
    <property type="molecule type" value="Genomic_DNA"/>
</dbReference>
<dbReference type="OrthoDB" id="73196at2759"/>
<dbReference type="Proteomes" id="UP000243217">
    <property type="component" value="Unassembled WGS sequence"/>
</dbReference>
<evidence type="ECO:0000313" key="2">
    <source>
        <dbReference type="EMBL" id="OQS02283.1"/>
    </source>
</evidence>
<dbReference type="GO" id="GO:0016747">
    <property type="term" value="F:acyltransferase activity, transferring groups other than amino-acyl groups"/>
    <property type="evidence" value="ECO:0007669"/>
    <property type="project" value="InterPro"/>
</dbReference>
<dbReference type="InterPro" id="IPR016181">
    <property type="entry name" value="Acyl_CoA_acyltransferase"/>
</dbReference>
<proteinExistence type="predicted"/>
<name>A0A1V9ZW86_9STRA</name>
<evidence type="ECO:0000313" key="3">
    <source>
        <dbReference type="Proteomes" id="UP000243217"/>
    </source>
</evidence>
<sequence length="198" mass="22168">MRLCTVCNHDHEAGVKCPICGHVGKCKVLQLLKKIDSINLLSFLAFRVDVHASPILGNWAFSRLLREHIFAAPMPFESPLFDNIDVINATKHILTFVGDAPIGTARWSFTYDNGVEVALIEKLGILDSHRNKRYGSKTLEYIVKDITGTSTEVGRDIYAIVANIPNDPSSAVWKTFLKCHFQPQINENGGVKMILYRN</sequence>
<feature type="domain" description="N-acetyltransferase" evidence="1">
    <location>
        <begin position="73"/>
        <end position="153"/>
    </location>
</feature>
<comment type="caution">
    <text evidence="2">The sequence shown here is derived from an EMBL/GenBank/DDBJ whole genome shotgun (WGS) entry which is preliminary data.</text>
</comment>
<accession>A0A1V9ZW86</accession>
<dbReference type="Pfam" id="PF00583">
    <property type="entry name" value="Acetyltransf_1"/>
    <property type="match status" value="1"/>
</dbReference>
<keyword evidence="3" id="KW-1185">Reference proteome</keyword>
<reference evidence="2 3" key="1">
    <citation type="journal article" date="2014" name="Genome Biol. Evol.">
        <title>The secreted proteins of Achlya hypogyna and Thraustotheca clavata identify the ancestral oomycete secretome and reveal gene acquisitions by horizontal gene transfer.</title>
        <authorList>
            <person name="Misner I."/>
            <person name="Blouin N."/>
            <person name="Leonard G."/>
            <person name="Richards T.A."/>
            <person name="Lane C.E."/>
        </authorList>
    </citation>
    <scope>NUCLEOTIDE SEQUENCE [LARGE SCALE GENOMIC DNA]</scope>
    <source>
        <strain evidence="2 3">ATCC 34112</strain>
    </source>
</reference>
<organism evidence="2 3">
    <name type="scientific">Thraustotheca clavata</name>
    <dbReference type="NCBI Taxonomy" id="74557"/>
    <lineage>
        <taxon>Eukaryota</taxon>
        <taxon>Sar</taxon>
        <taxon>Stramenopiles</taxon>
        <taxon>Oomycota</taxon>
        <taxon>Saprolegniomycetes</taxon>
        <taxon>Saprolegniales</taxon>
        <taxon>Achlyaceae</taxon>
        <taxon>Thraustotheca</taxon>
    </lineage>
</organism>
<dbReference type="AlphaFoldDB" id="A0A1V9ZW86"/>
<dbReference type="CDD" id="cd04301">
    <property type="entry name" value="NAT_SF"/>
    <property type="match status" value="1"/>
</dbReference>
<evidence type="ECO:0000259" key="1">
    <source>
        <dbReference type="Pfam" id="PF00583"/>
    </source>
</evidence>
<gene>
    <name evidence="2" type="ORF">THRCLA_21455</name>
</gene>
<dbReference type="Gene3D" id="3.40.630.30">
    <property type="match status" value="1"/>
</dbReference>
<dbReference type="InterPro" id="IPR000182">
    <property type="entry name" value="GNAT_dom"/>
</dbReference>
<protein>
    <recommendedName>
        <fullName evidence="1">N-acetyltransferase domain-containing protein</fullName>
    </recommendedName>
</protein>
<dbReference type="SUPFAM" id="SSF55729">
    <property type="entry name" value="Acyl-CoA N-acyltransferases (Nat)"/>
    <property type="match status" value="1"/>
</dbReference>